<keyword evidence="4" id="KW-1185">Reference proteome</keyword>
<dbReference type="PANTHER" id="PTHR24198">
    <property type="entry name" value="ANKYRIN REPEAT AND PROTEIN KINASE DOMAIN-CONTAINING PROTEIN"/>
    <property type="match status" value="1"/>
</dbReference>
<dbReference type="SUPFAM" id="SSF48403">
    <property type="entry name" value="Ankyrin repeat"/>
    <property type="match status" value="1"/>
</dbReference>
<dbReference type="AlphaFoldDB" id="A0A2L2TM70"/>
<dbReference type="STRING" id="56646.A0A2L2TM70"/>
<organism evidence="3 4">
    <name type="scientific">Fusarium venenatum</name>
    <dbReference type="NCBI Taxonomy" id="56646"/>
    <lineage>
        <taxon>Eukaryota</taxon>
        <taxon>Fungi</taxon>
        <taxon>Dikarya</taxon>
        <taxon>Ascomycota</taxon>
        <taxon>Pezizomycotina</taxon>
        <taxon>Sordariomycetes</taxon>
        <taxon>Hypocreomycetidae</taxon>
        <taxon>Hypocreales</taxon>
        <taxon>Nectriaceae</taxon>
        <taxon>Fusarium</taxon>
    </lineage>
</organism>
<dbReference type="PANTHER" id="PTHR24198:SF165">
    <property type="entry name" value="ANKYRIN REPEAT-CONTAINING PROTEIN-RELATED"/>
    <property type="match status" value="1"/>
</dbReference>
<evidence type="ECO:0000313" key="3">
    <source>
        <dbReference type="EMBL" id="CEI69353.1"/>
    </source>
</evidence>
<protein>
    <submittedName>
        <fullName evidence="3">Uncharacterized protein</fullName>
    </submittedName>
</protein>
<dbReference type="SMART" id="SM00248">
    <property type="entry name" value="ANK"/>
    <property type="match status" value="5"/>
</dbReference>
<dbReference type="InterPro" id="IPR036770">
    <property type="entry name" value="Ankyrin_rpt-contain_sf"/>
</dbReference>
<dbReference type="GO" id="GO:0005737">
    <property type="term" value="C:cytoplasm"/>
    <property type="evidence" value="ECO:0007669"/>
    <property type="project" value="TreeGrafter"/>
</dbReference>
<evidence type="ECO:0000256" key="2">
    <source>
        <dbReference type="ARBA" id="ARBA00023043"/>
    </source>
</evidence>
<name>A0A2L2TM70_9HYPO</name>
<dbReference type="Gene3D" id="1.25.40.20">
    <property type="entry name" value="Ankyrin repeat-containing domain"/>
    <property type="match status" value="2"/>
</dbReference>
<evidence type="ECO:0000313" key="4">
    <source>
        <dbReference type="Proteomes" id="UP000245910"/>
    </source>
</evidence>
<reference evidence="4" key="1">
    <citation type="submission" date="2014-10" db="EMBL/GenBank/DDBJ databases">
        <authorList>
            <person name="King R."/>
        </authorList>
    </citation>
    <scope>NUCLEOTIDE SEQUENCE [LARGE SCALE GENOMIC DNA]</scope>
    <source>
        <strain evidence="4">A3/5</strain>
    </source>
</reference>
<keyword evidence="1" id="KW-0677">Repeat</keyword>
<dbReference type="RefSeq" id="XP_025593068.1">
    <property type="nucleotide sequence ID" value="XM_025738293.1"/>
</dbReference>
<dbReference type="InterPro" id="IPR002110">
    <property type="entry name" value="Ankyrin_rpt"/>
</dbReference>
<dbReference type="KEGG" id="fvn:FVRRES_09430"/>
<accession>A0A2L2TM70</accession>
<dbReference type="Proteomes" id="UP000245910">
    <property type="component" value="Chromosome III"/>
</dbReference>
<proteinExistence type="predicted"/>
<dbReference type="GeneID" id="37261069"/>
<evidence type="ECO:0000256" key="1">
    <source>
        <dbReference type="ARBA" id="ARBA00022737"/>
    </source>
</evidence>
<keyword evidence="2" id="KW-0040">ANK repeat</keyword>
<dbReference type="Pfam" id="PF12796">
    <property type="entry name" value="Ank_2"/>
    <property type="match status" value="1"/>
</dbReference>
<sequence length="326" mass="37230">MAKANINQHCYTGFTPLMHFACHGHERVTARLLESEKCRMNVNYTAHNRFSALHCAIYNNTPAIVRMLLEARATVRYYHKPILHIFSHHIKGRDAADKILQDLLMHGANLEEKDVSDFTPAMAAVNSKNILALRILISVGASLTAINSEDNNNLHIAAVCPDVEMINYIGKQDLSAVEVEQRNTFNSNTLYMPYAAFSRPSWRIRNHFPRQSVEEIEAFTTFYFDLLIPELRRQTSTIGSLIRVVKHRDVTVATKILNQLIERNVRCNQTDLVSWYRGLKGYVIDGGWDYLQDVLKDEYEDTNEKIGQAAIARGNAITDPEMVEFF</sequence>
<dbReference type="EMBL" id="LN649231">
    <property type="protein sequence ID" value="CEI69353.1"/>
    <property type="molecule type" value="Genomic_DNA"/>
</dbReference>